<keyword evidence="1" id="KW-0812">Transmembrane</keyword>
<dbReference type="Pfam" id="PF03073">
    <property type="entry name" value="TspO_MBR"/>
    <property type="match status" value="1"/>
</dbReference>
<dbReference type="PIRSF" id="PIRSF005859">
    <property type="entry name" value="PBR"/>
    <property type="match status" value="1"/>
</dbReference>
<name>A0ABS6EW15_9CLOT</name>
<sequence length="166" mass="19027">MKNILKVNEKFDIGALIISLLISLGLGTVVGMFTSNSSKVYGELIKPKFSPPGFIFPIVWTVLYVLMGIAAYRIYLYGKDGVPVKRALLAYAIQLVLNFLWPFIFFNCRLYGLAFIELCILWIAIVITTIRFYKIDKTAAYLMIPYIIWVTFAGVLNFFIWKLNEM</sequence>
<evidence type="ECO:0000313" key="3">
    <source>
        <dbReference type="Proteomes" id="UP000736583"/>
    </source>
</evidence>
<dbReference type="PANTHER" id="PTHR10057">
    <property type="entry name" value="PERIPHERAL-TYPE BENZODIAZEPINE RECEPTOR"/>
    <property type="match status" value="1"/>
</dbReference>
<evidence type="ECO:0000256" key="1">
    <source>
        <dbReference type="SAM" id="Phobius"/>
    </source>
</evidence>
<dbReference type="RefSeq" id="WP_216455619.1">
    <property type="nucleotide sequence ID" value="NZ_JAHLQL010000001.1"/>
</dbReference>
<dbReference type="InterPro" id="IPR004307">
    <property type="entry name" value="TspO_MBR"/>
</dbReference>
<evidence type="ECO:0000313" key="2">
    <source>
        <dbReference type="EMBL" id="MBU5590414.1"/>
    </source>
</evidence>
<proteinExistence type="predicted"/>
<feature type="transmembrane region" description="Helical" evidence="1">
    <location>
        <begin position="140"/>
        <end position="161"/>
    </location>
</feature>
<comment type="caution">
    <text evidence="2">The sequence shown here is derived from an EMBL/GenBank/DDBJ whole genome shotgun (WGS) entry which is preliminary data.</text>
</comment>
<dbReference type="Proteomes" id="UP000736583">
    <property type="component" value="Unassembled WGS sequence"/>
</dbReference>
<reference evidence="2 3" key="1">
    <citation type="submission" date="2021-06" db="EMBL/GenBank/DDBJ databases">
        <authorList>
            <person name="Sun Q."/>
            <person name="Li D."/>
        </authorList>
    </citation>
    <scope>NUCLEOTIDE SEQUENCE [LARGE SCALE GENOMIC DNA]</scope>
    <source>
        <strain evidence="2 3">MSJ-4</strain>
    </source>
</reference>
<organism evidence="2 3">
    <name type="scientific">Clostridium simiarum</name>
    <dbReference type="NCBI Taxonomy" id="2841506"/>
    <lineage>
        <taxon>Bacteria</taxon>
        <taxon>Bacillati</taxon>
        <taxon>Bacillota</taxon>
        <taxon>Clostridia</taxon>
        <taxon>Eubacteriales</taxon>
        <taxon>Clostridiaceae</taxon>
        <taxon>Clostridium</taxon>
    </lineage>
</organism>
<protein>
    <submittedName>
        <fullName evidence="2">Tryptophan-rich sensory protein</fullName>
    </submittedName>
</protein>
<feature type="transmembrane region" description="Helical" evidence="1">
    <location>
        <begin position="87"/>
        <end position="104"/>
    </location>
</feature>
<dbReference type="PANTHER" id="PTHR10057:SF0">
    <property type="entry name" value="TRANSLOCATOR PROTEIN"/>
    <property type="match status" value="1"/>
</dbReference>
<feature type="transmembrane region" description="Helical" evidence="1">
    <location>
        <begin position="12"/>
        <end position="34"/>
    </location>
</feature>
<feature type="transmembrane region" description="Helical" evidence="1">
    <location>
        <begin position="110"/>
        <end position="133"/>
    </location>
</feature>
<keyword evidence="3" id="KW-1185">Reference proteome</keyword>
<keyword evidence="1" id="KW-1133">Transmembrane helix</keyword>
<keyword evidence="1" id="KW-0472">Membrane</keyword>
<dbReference type="CDD" id="cd15904">
    <property type="entry name" value="TSPO_MBR"/>
    <property type="match status" value="1"/>
</dbReference>
<dbReference type="EMBL" id="JAHLQL010000001">
    <property type="protein sequence ID" value="MBU5590414.1"/>
    <property type="molecule type" value="Genomic_DNA"/>
</dbReference>
<gene>
    <name evidence="2" type="ORF">KQI89_01425</name>
</gene>
<accession>A0ABS6EW15</accession>
<feature type="transmembrane region" description="Helical" evidence="1">
    <location>
        <begin position="54"/>
        <end position="75"/>
    </location>
</feature>